<evidence type="ECO:0000313" key="1">
    <source>
        <dbReference type="EMBL" id="GFD23395.1"/>
    </source>
</evidence>
<gene>
    <name evidence="1" type="ORF">Tci_895364</name>
</gene>
<name>A0A699UKG7_TANCI</name>
<accession>A0A699UKG7</accession>
<reference evidence="1" key="1">
    <citation type="journal article" date="2019" name="Sci. Rep.">
        <title>Draft genome of Tanacetum cinerariifolium, the natural source of mosquito coil.</title>
        <authorList>
            <person name="Yamashiro T."/>
            <person name="Shiraishi A."/>
            <person name="Satake H."/>
            <person name="Nakayama K."/>
        </authorList>
    </citation>
    <scope>NUCLEOTIDE SEQUENCE</scope>
</reference>
<comment type="caution">
    <text evidence="1">The sequence shown here is derived from an EMBL/GenBank/DDBJ whole genome shotgun (WGS) entry which is preliminary data.</text>
</comment>
<dbReference type="AlphaFoldDB" id="A0A699UKG7"/>
<protein>
    <submittedName>
        <fullName evidence="1">Uncharacterized protein</fullName>
    </submittedName>
</protein>
<dbReference type="EMBL" id="BKCJ011344471">
    <property type="protein sequence ID" value="GFD23395.1"/>
    <property type="molecule type" value="Genomic_DNA"/>
</dbReference>
<organism evidence="1">
    <name type="scientific">Tanacetum cinerariifolium</name>
    <name type="common">Dalmatian daisy</name>
    <name type="synonym">Chrysanthemum cinerariifolium</name>
    <dbReference type="NCBI Taxonomy" id="118510"/>
    <lineage>
        <taxon>Eukaryota</taxon>
        <taxon>Viridiplantae</taxon>
        <taxon>Streptophyta</taxon>
        <taxon>Embryophyta</taxon>
        <taxon>Tracheophyta</taxon>
        <taxon>Spermatophyta</taxon>
        <taxon>Magnoliopsida</taxon>
        <taxon>eudicotyledons</taxon>
        <taxon>Gunneridae</taxon>
        <taxon>Pentapetalae</taxon>
        <taxon>asterids</taxon>
        <taxon>campanulids</taxon>
        <taxon>Asterales</taxon>
        <taxon>Asteraceae</taxon>
        <taxon>Asteroideae</taxon>
        <taxon>Anthemideae</taxon>
        <taxon>Anthemidinae</taxon>
        <taxon>Tanacetum</taxon>
    </lineage>
</organism>
<sequence>RVADLFAQRHRQGALGALHADLLNATWRRDDGDAEAVADAGKFLRTGIDAAARLRYAGDVLDRRLALKILQLDADAGGRAHLFVAVATDIAFALQNVEHADAQLRRRREDGVLLRALAVADAGEQITQGIGHCHDLILTSSTW</sequence>
<feature type="non-terminal residue" evidence="1">
    <location>
        <position position="1"/>
    </location>
</feature>
<proteinExistence type="predicted"/>